<dbReference type="FunCoup" id="H3ABL9">
    <property type="interactions" value="2066"/>
</dbReference>
<dbReference type="GO" id="GO:0005634">
    <property type="term" value="C:nucleus"/>
    <property type="evidence" value="ECO:0007669"/>
    <property type="project" value="TreeGrafter"/>
</dbReference>
<dbReference type="SMART" id="SM00213">
    <property type="entry name" value="UBQ"/>
    <property type="match status" value="1"/>
</dbReference>
<dbReference type="PANTHER" id="PTHR12329:SF16">
    <property type="entry name" value="BAG FAMILY MOLECULAR CHAPERONE REGULATOR 1"/>
    <property type="match status" value="1"/>
</dbReference>
<dbReference type="OMA" id="HSECNEK"/>
<dbReference type="GeneTree" id="ENSGT00450000040296"/>
<evidence type="ECO:0000313" key="5">
    <source>
        <dbReference type="Ensembl" id="ENSLACP00000007040.1"/>
    </source>
</evidence>
<keyword evidence="6" id="KW-1185">Reference proteome</keyword>
<dbReference type="InParanoid" id="H3ABL9"/>
<organism evidence="5 6">
    <name type="scientific">Latimeria chalumnae</name>
    <name type="common">Coelacanth</name>
    <dbReference type="NCBI Taxonomy" id="7897"/>
    <lineage>
        <taxon>Eukaryota</taxon>
        <taxon>Metazoa</taxon>
        <taxon>Chordata</taxon>
        <taxon>Craniata</taxon>
        <taxon>Vertebrata</taxon>
        <taxon>Euteleostomi</taxon>
        <taxon>Coelacanthiformes</taxon>
        <taxon>Coelacanthidae</taxon>
        <taxon>Latimeria</taxon>
    </lineage>
</organism>
<dbReference type="EMBL" id="AFYH01204285">
    <property type="status" value="NOT_ANNOTATED_CDS"/>
    <property type="molecule type" value="Genomic_DNA"/>
</dbReference>
<feature type="domain" description="BAG" evidence="4">
    <location>
        <begin position="115"/>
        <end position="188"/>
    </location>
</feature>
<dbReference type="PIRSF" id="PIRSF037029">
    <property type="entry name" value="BAG_1"/>
    <property type="match status" value="1"/>
</dbReference>
<dbReference type="SUPFAM" id="SSF54236">
    <property type="entry name" value="Ubiquitin-like"/>
    <property type="match status" value="1"/>
</dbReference>
<sequence length="207" mass="23085">MSGEEVTVTVVHGTSKHSIKIVAEEEGSEPVLNDMAQVIAEVTGVPLPNQKLIYKGKSLKEMEQPLSALGIKDGCKVMLIGKKSCPEEEDELKKIKDFEKSVEQISKKLVEFGDELAGIQKGFLANNLRIEALGRLDKKVKGLVEQFMKILEQVDALSLPENFNECRSKRKSLVKNVQNYLSQCDTIQANIDQETEKLQSKNLVLKD</sequence>
<dbReference type="SMART" id="SM00264">
    <property type="entry name" value="BAG"/>
    <property type="match status" value="1"/>
</dbReference>
<name>H3ABL9_LATCH</name>
<dbReference type="Ensembl" id="ENSLACT00000007099.1">
    <property type="protein sequence ID" value="ENSLACP00000007040.1"/>
    <property type="gene ID" value="ENSLACG00000006247.1"/>
</dbReference>
<dbReference type="KEGG" id="lcm:102351114"/>
<evidence type="ECO:0000313" key="6">
    <source>
        <dbReference type="Proteomes" id="UP000008672"/>
    </source>
</evidence>
<reference evidence="6" key="1">
    <citation type="submission" date="2011-08" db="EMBL/GenBank/DDBJ databases">
        <title>The draft genome of Latimeria chalumnae.</title>
        <authorList>
            <person name="Di Palma F."/>
            <person name="Alfoldi J."/>
            <person name="Johnson J."/>
            <person name="Berlin A."/>
            <person name="Gnerre S."/>
            <person name="Jaffe D."/>
            <person name="MacCallum I."/>
            <person name="Young S."/>
            <person name="Walker B.J."/>
            <person name="Lander E."/>
            <person name="Lindblad-Toh K."/>
        </authorList>
    </citation>
    <scope>NUCLEOTIDE SEQUENCE [LARGE SCALE GENOMIC DNA]</scope>
    <source>
        <strain evidence="6">Wild caught</strain>
    </source>
</reference>
<dbReference type="SUPFAM" id="SSF63491">
    <property type="entry name" value="BAG domain"/>
    <property type="match status" value="1"/>
</dbReference>
<dbReference type="Proteomes" id="UP000008672">
    <property type="component" value="Unassembled WGS sequence"/>
</dbReference>
<dbReference type="PANTHER" id="PTHR12329">
    <property type="entry name" value="BCL2-ASSOCIATED ATHANOGENE"/>
    <property type="match status" value="1"/>
</dbReference>
<dbReference type="HOGENOM" id="CLU_055378_1_0_1"/>
<dbReference type="GO" id="GO:0050821">
    <property type="term" value="P:protein stabilization"/>
    <property type="evidence" value="ECO:0007669"/>
    <property type="project" value="TreeGrafter"/>
</dbReference>
<dbReference type="Bgee" id="ENSLACG00000006247">
    <property type="expression patterns" value="Expressed in muscle tissue and 6 other cell types or tissues"/>
</dbReference>
<dbReference type="InterPro" id="IPR029071">
    <property type="entry name" value="Ubiquitin-like_domsf"/>
</dbReference>
<dbReference type="InterPro" id="IPR000626">
    <property type="entry name" value="Ubiquitin-like_dom"/>
</dbReference>
<dbReference type="AlphaFoldDB" id="H3ABL9"/>
<dbReference type="GO" id="GO:0005829">
    <property type="term" value="C:cytosol"/>
    <property type="evidence" value="ECO:0007669"/>
    <property type="project" value="TreeGrafter"/>
</dbReference>
<reference evidence="5" key="3">
    <citation type="submission" date="2025-09" db="UniProtKB">
        <authorList>
            <consortium name="Ensembl"/>
        </authorList>
    </citation>
    <scope>IDENTIFICATION</scope>
</reference>
<dbReference type="RefSeq" id="XP_006009222.1">
    <property type="nucleotide sequence ID" value="XM_006009160.3"/>
</dbReference>
<dbReference type="EMBL" id="AFYH01204287">
    <property type="status" value="NOT_ANNOTATED_CDS"/>
    <property type="molecule type" value="Genomic_DNA"/>
</dbReference>
<dbReference type="Gene3D" id="1.20.58.120">
    <property type="entry name" value="BAG domain"/>
    <property type="match status" value="1"/>
</dbReference>
<proteinExistence type="predicted"/>
<dbReference type="STRING" id="7897.ENSLACP00000007040"/>
<dbReference type="OrthoDB" id="417450at2759"/>
<evidence type="ECO:0000259" key="3">
    <source>
        <dbReference type="PROSITE" id="PS50053"/>
    </source>
</evidence>
<evidence type="ECO:0000259" key="4">
    <source>
        <dbReference type="PROSITE" id="PS51035"/>
    </source>
</evidence>
<dbReference type="CDD" id="cd01812">
    <property type="entry name" value="Ubl_BAG1"/>
    <property type="match status" value="1"/>
</dbReference>
<protein>
    <recommendedName>
        <fullName evidence="1">BAG family molecular chaperone regulator 1</fullName>
    </recommendedName>
</protein>
<dbReference type="Pfam" id="PF00240">
    <property type="entry name" value="ubiquitin"/>
    <property type="match status" value="1"/>
</dbReference>
<dbReference type="InterPro" id="IPR036533">
    <property type="entry name" value="BAG_dom_sf"/>
</dbReference>
<feature type="domain" description="Ubiquitin-like" evidence="3">
    <location>
        <begin position="4"/>
        <end position="86"/>
    </location>
</feature>
<dbReference type="PROSITE" id="PS51035">
    <property type="entry name" value="BAG"/>
    <property type="match status" value="1"/>
</dbReference>
<dbReference type="CTD" id="573"/>
<evidence type="ECO:0000256" key="1">
    <source>
        <dbReference type="ARBA" id="ARBA00022374"/>
    </source>
</evidence>
<dbReference type="GO" id="GO:0000774">
    <property type="term" value="F:adenyl-nucleotide exchange factor activity"/>
    <property type="evidence" value="ECO:0007669"/>
    <property type="project" value="TreeGrafter"/>
</dbReference>
<accession>H3ABL9</accession>
<dbReference type="GeneID" id="102351114"/>
<dbReference type="InterPro" id="IPR003103">
    <property type="entry name" value="BAG_domain"/>
</dbReference>
<dbReference type="GO" id="GO:0016020">
    <property type="term" value="C:membrane"/>
    <property type="evidence" value="ECO:0007669"/>
    <property type="project" value="TreeGrafter"/>
</dbReference>
<dbReference type="GO" id="GO:0051087">
    <property type="term" value="F:protein-folding chaperone binding"/>
    <property type="evidence" value="ECO:0007669"/>
    <property type="project" value="InterPro"/>
</dbReference>
<dbReference type="eggNOG" id="ENOG502RN5W">
    <property type="taxonomic scope" value="Eukaryota"/>
</dbReference>
<dbReference type="Gene3D" id="3.10.20.90">
    <property type="entry name" value="Phosphatidylinositol 3-kinase Catalytic Subunit, Chain A, domain 1"/>
    <property type="match status" value="1"/>
</dbReference>
<dbReference type="Pfam" id="PF02179">
    <property type="entry name" value="BAG"/>
    <property type="match status" value="1"/>
</dbReference>
<dbReference type="PROSITE" id="PS50053">
    <property type="entry name" value="UBIQUITIN_2"/>
    <property type="match status" value="1"/>
</dbReference>
<evidence type="ECO:0000256" key="2">
    <source>
        <dbReference type="ARBA" id="ARBA00023186"/>
    </source>
</evidence>
<reference evidence="5" key="2">
    <citation type="submission" date="2025-08" db="UniProtKB">
        <authorList>
            <consortium name="Ensembl"/>
        </authorList>
    </citation>
    <scope>IDENTIFICATION</scope>
</reference>
<gene>
    <name evidence="5" type="primary">BAG1</name>
</gene>
<dbReference type="InterPro" id="IPR039773">
    <property type="entry name" value="BAG_chaperone_regulator"/>
</dbReference>
<keyword evidence="2" id="KW-0143">Chaperone</keyword>
<dbReference type="EMBL" id="AFYH01204286">
    <property type="status" value="NOT_ANNOTATED_CDS"/>
    <property type="molecule type" value="Genomic_DNA"/>
</dbReference>
<dbReference type="InterPro" id="IPR017093">
    <property type="entry name" value="BAG-1"/>
</dbReference>